<reference evidence="1 2" key="1">
    <citation type="submission" date="2024-03" db="EMBL/GenBank/DDBJ databases">
        <title>Human intestinal bacterial collection.</title>
        <authorList>
            <person name="Pauvert C."/>
            <person name="Hitch T.C.A."/>
            <person name="Clavel T."/>
        </authorList>
    </citation>
    <scope>NUCLEOTIDE SEQUENCE [LARGE SCALE GENOMIC DNA]</scope>
    <source>
        <strain evidence="1 2">CLA-AA-H185</strain>
    </source>
</reference>
<accession>A0ABV1HAC6</accession>
<comment type="caution">
    <text evidence="1">The sequence shown here is derived from an EMBL/GenBank/DDBJ whole genome shotgun (WGS) entry which is preliminary data.</text>
</comment>
<gene>
    <name evidence="1" type="ORF">WMO43_01975</name>
</gene>
<dbReference type="Pfam" id="PF13419">
    <property type="entry name" value="HAD_2"/>
    <property type="match status" value="1"/>
</dbReference>
<dbReference type="RefSeq" id="WP_353529638.1">
    <property type="nucleotide sequence ID" value="NZ_JBBMEX010000002.1"/>
</dbReference>
<proteinExistence type="predicted"/>
<name>A0ABV1HAC6_9FIRM</name>
<dbReference type="InterPro" id="IPR036412">
    <property type="entry name" value="HAD-like_sf"/>
</dbReference>
<dbReference type="Proteomes" id="UP001454489">
    <property type="component" value="Unassembled WGS sequence"/>
</dbReference>
<dbReference type="InterPro" id="IPR023214">
    <property type="entry name" value="HAD_sf"/>
</dbReference>
<protein>
    <submittedName>
        <fullName evidence="1">HAD hydrolase-like protein</fullName>
    </submittedName>
</protein>
<dbReference type="InterPro" id="IPR050155">
    <property type="entry name" value="HAD-like_hydrolase_sf"/>
</dbReference>
<organism evidence="1 2">
    <name type="scientific">Maccoyibacter intestinihominis</name>
    <dbReference type="NCBI Taxonomy" id="3133499"/>
    <lineage>
        <taxon>Bacteria</taxon>
        <taxon>Bacillati</taxon>
        <taxon>Bacillota</taxon>
        <taxon>Clostridia</taxon>
        <taxon>Lachnospirales</taxon>
        <taxon>Lachnospiraceae</taxon>
        <taxon>Maccoyibacter</taxon>
    </lineage>
</organism>
<keyword evidence="2" id="KW-1185">Reference proteome</keyword>
<evidence type="ECO:0000313" key="1">
    <source>
        <dbReference type="EMBL" id="MEQ2556651.1"/>
    </source>
</evidence>
<dbReference type="InterPro" id="IPR041492">
    <property type="entry name" value="HAD_2"/>
</dbReference>
<dbReference type="CDD" id="cd01427">
    <property type="entry name" value="HAD_like"/>
    <property type="match status" value="1"/>
</dbReference>
<dbReference type="SUPFAM" id="SSF56784">
    <property type="entry name" value="HAD-like"/>
    <property type="match status" value="1"/>
</dbReference>
<dbReference type="Gene3D" id="3.40.50.1000">
    <property type="entry name" value="HAD superfamily/HAD-like"/>
    <property type="match status" value="1"/>
</dbReference>
<sequence>MKKEHDYLICIDSDGCAMDTMNSKHFYCFGPEWVKQYGLEDIQEEALKYWNQINLYSKTRGINRFKGLAMGLEWAKEKGYETEGQEEFVAWTKEAPELSNPALLAQCQKKKNPCMEQALLWSIHVNLAVKEPGMEQGVFYGVREALEKMSPKADLAVVSSANAQAVEEEWSKYELKPYCKALLSQEAGNKAECIQKLSALGYPPEQILMVGDAMGDYEAAKKNGVWFYPIVVNNEKESWQQLQEEAYPKLLHGTFDRGYQKELLDKFERGFQKTL</sequence>
<evidence type="ECO:0000313" key="2">
    <source>
        <dbReference type="Proteomes" id="UP001454489"/>
    </source>
</evidence>
<dbReference type="PANTHER" id="PTHR43434">
    <property type="entry name" value="PHOSPHOGLYCOLATE PHOSPHATASE"/>
    <property type="match status" value="1"/>
</dbReference>
<dbReference type="PANTHER" id="PTHR43434:SF1">
    <property type="entry name" value="PHOSPHOGLYCOLATE PHOSPHATASE"/>
    <property type="match status" value="1"/>
</dbReference>
<dbReference type="EMBL" id="JBBMEX010000002">
    <property type="protein sequence ID" value="MEQ2556651.1"/>
    <property type="molecule type" value="Genomic_DNA"/>
</dbReference>